<evidence type="ECO:0000313" key="2">
    <source>
        <dbReference type="Proteomes" id="UP000018130"/>
    </source>
</evidence>
<reference evidence="1 2" key="1">
    <citation type="submission" date="2013-01" db="EMBL/GenBank/DDBJ databases">
        <authorList>
            <person name="Bench S."/>
        </authorList>
    </citation>
    <scope>NUCLEOTIDE SEQUENCE [LARGE SCALE GENOMIC DNA]</scope>
    <source>
        <strain evidence="1 2">WH 0402</strain>
    </source>
</reference>
<organism evidence="1 2">
    <name type="scientific">Crocosphaera watsonii WH 0402</name>
    <dbReference type="NCBI Taxonomy" id="1284629"/>
    <lineage>
        <taxon>Bacteria</taxon>
        <taxon>Bacillati</taxon>
        <taxon>Cyanobacteriota</taxon>
        <taxon>Cyanophyceae</taxon>
        <taxon>Oscillatoriophycideae</taxon>
        <taxon>Chroococcales</taxon>
        <taxon>Aphanothecaceae</taxon>
        <taxon>Crocosphaera</taxon>
    </lineage>
</organism>
<accession>T2JNQ6</accession>
<gene>
    <name evidence="1" type="ORF">CWATWH0402_2182</name>
</gene>
<dbReference type="AlphaFoldDB" id="T2JNQ6"/>
<comment type="caution">
    <text evidence="1">The sequence shown here is derived from an EMBL/GenBank/DDBJ whole genome shotgun (WGS) entry which is preliminary data.</text>
</comment>
<evidence type="ECO:0000313" key="1">
    <source>
        <dbReference type="EMBL" id="CCQ66681.1"/>
    </source>
</evidence>
<dbReference type="Proteomes" id="UP000018130">
    <property type="component" value="Unassembled WGS sequence"/>
</dbReference>
<dbReference type="EMBL" id="CAQN01000460">
    <property type="protein sequence ID" value="CCQ66681.1"/>
    <property type="molecule type" value="Genomic_DNA"/>
</dbReference>
<reference evidence="1 2" key="2">
    <citation type="submission" date="2013-09" db="EMBL/GenBank/DDBJ databases">
        <title>Whole genome comparison of six Crocosphaera watsonii strains with differing phenotypes.</title>
        <authorList>
            <person name="Bench S.R."/>
            <person name="Heller P."/>
            <person name="Frank I."/>
            <person name="Arciniega M."/>
            <person name="Shilova I.N."/>
            <person name="Zehr J.P."/>
        </authorList>
    </citation>
    <scope>NUCLEOTIDE SEQUENCE [LARGE SCALE GENOMIC DNA]</scope>
    <source>
        <strain evidence="1 2">WH 0402</strain>
    </source>
</reference>
<sequence>MFLGITLGCLSTTGFGKFILRMPLFLSKTRSLRHSVDTIGHIHLNTPPYSCLEVSLC</sequence>
<proteinExistence type="predicted"/>
<name>T2JNQ6_CROWT</name>
<protein>
    <submittedName>
        <fullName evidence="1">Uncharacterized protein</fullName>
    </submittedName>
</protein>